<feature type="region of interest" description="Disordered" evidence="1">
    <location>
        <begin position="29"/>
        <end position="91"/>
    </location>
</feature>
<keyword evidence="2" id="KW-0812">Transmembrane</keyword>
<evidence type="ECO:0000313" key="4">
    <source>
        <dbReference type="EMBL" id="KAF5904170.1"/>
    </source>
</evidence>
<keyword evidence="5" id="KW-1185">Reference proteome</keyword>
<accession>A0A8J4XFA6</accession>
<evidence type="ECO:0000256" key="3">
    <source>
        <dbReference type="SAM" id="SignalP"/>
    </source>
</evidence>
<sequence>MFQSAVRLIAFAHVAVLCVCMGTNVTVSSTVRPTNNSLTPSPSPSNTTGSASISPGDTHTGDKRNNETNPDAVNSTVTQTPHGTTNTSGQENVQPVITHTKESPKITTAKALIPKAVVPKAATTKAATTKAATSGDTQSSTGKGAGIFFLLFILLIIIILAFVLYVLWKKGKKYSFDLNNGEHDTPLRSMEHAGTFEPTKGSTMNLEYVKDETTNKSSPVANGCSGETPDQTASSEQQNVPEEDSFSSDLSLDLPVKKVEFNLDLELIGADPEPAKEDTVETTDNDNENNNNDMNA</sequence>
<keyword evidence="2" id="KW-1133">Transmembrane helix</keyword>
<feature type="chain" id="PRO_5035272896" evidence="3">
    <location>
        <begin position="23"/>
        <end position="296"/>
    </location>
</feature>
<protein>
    <submittedName>
        <fullName evidence="4">Flocculation FLO11-like isoform X1</fullName>
    </submittedName>
</protein>
<comment type="caution">
    <text evidence="4">The sequence shown here is derived from an EMBL/GenBank/DDBJ whole genome shotgun (WGS) entry which is preliminary data.</text>
</comment>
<feature type="non-terminal residue" evidence="4">
    <location>
        <position position="1"/>
    </location>
</feature>
<feature type="transmembrane region" description="Helical" evidence="2">
    <location>
        <begin position="147"/>
        <end position="168"/>
    </location>
</feature>
<dbReference type="OrthoDB" id="8961582at2759"/>
<feature type="compositionally biased region" description="Low complexity" evidence="1">
    <location>
        <begin position="33"/>
        <end position="48"/>
    </location>
</feature>
<evidence type="ECO:0000256" key="1">
    <source>
        <dbReference type="SAM" id="MobiDB-lite"/>
    </source>
</evidence>
<gene>
    <name evidence="4" type="ORF">DAT39_006116</name>
</gene>
<evidence type="ECO:0000313" key="5">
    <source>
        <dbReference type="Proteomes" id="UP000727407"/>
    </source>
</evidence>
<dbReference type="AlphaFoldDB" id="A0A8J4XFA6"/>
<dbReference type="EMBL" id="QNUK01000062">
    <property type="protein sequence ID" value="KAF5904170.1"/>
    <property type="molecule type" value="Genomic_DNA"/>
</dbReference>
<feature type="region of interest" description="Disordered" evidence="1">
    <location>
        <begin position="213"/>
        <end position="251"/>
    </location>
</feature>
<name>A0A8J4XFA6_CLAMG</name>
<feature type="compositionally biased region" description="Polar residues" evidence="1">
    <location>
        <begin position="67"/>
        <end position="91"/>
    </location>
</feature>
<feature type="compositionally biased region" description="Polar residues" evidence="1">
    <location>
        <begin position="228"/>
        <end position="240"/>
    </location>
</feature>
<feature type="signal peptide" evidence="3">
    <location>
        <begin position="1"/>
        <end position="22"/>
    </location>
</feature>
<keyword evidence="3" id="KW-0732">Signal</keyword>
<feature type="region of interest" description="Disordered" evidence="1">
    <location>
        <begin position="267"/>
        <end position="296"/>
    </location>
</feature>
<organism evidence="4 5">
    <name type="scientific">Clarias magur</name>
    <name type="common">Asian catfish</name>
    <name type="synonym">Macropteronotus magur</name>
    <dbReference type="NCBI Taxonomy" id="1594786"/>
    <lineage>
        <taxon>Eukaryota</taxon>
        <taxon>Metazoa</taxon>
        <taxon>Chordata</taxon>
        <taxon>Craniata</taxon>
        <taxon>Vertebrata</taxon>
        <taxon>Euteleostomi</taxon>
        <taxon>Actinopterygii</taxon>
        <taxon>Neopterygii</taxon>
        <taxon>Teleostei</taxon>
        <taxon>Ostariophysi</taxon>
        <taxon>Siluriformes</taxon>
        <taxon>Clariidae</taxon>
        <taxon>Clarias</taxon>
    </lineage>
</organism>
<evidence type="ECO:0000256" key="2">
    <source>
        <dbReference type="SAM" id="Phobius"/>
    </source>
</evidence>
<proteinExistence type="predicted"/>
<reference evidence="4" key="1">
    <citation type="submission" date="2020-07" db="EMBL/GenBank/DDBJ databases">
        <title>Clarias magur genome sequencing, assembly and annotation.</title>
        <authorList>
            <person name="Kushwaha B."/>
            <person name="Kumar R."/>
            <person name="Das P."/>
            <person name="Joshi C.G."/>
            <person name="Kumar D."/>
            <person name="Nagpure N.S."/>
            <person name="Pandey M."/>
            <person name="Agarwal S."/>
            <person name="Srivastava S."/>
            <person name="Singh M."/>
            <person name="Sahoo L."/>
            <person name="Jayasankar P."/>
            <person name="Meher P.K."/>
            <person name="Koringa P.G."/>
            <person name="Iquebal M.A."/>
            <person name="Das S.P."/>
            <person name="Bit A."/>
            <person name="Patnaik S."/>
            <person name="Patel N."/>
            <person name="Shah T.M."/>
            <person name="Hinsu A."/>
            <person name="Jena J.K."/>
        </authorList>
    </citation>
    <scope>NUCLEOTIDE SEQUENCE</scope>
    <source>
        <strain evidence="4">CIFAMagur01</strain>
        <tissue evidence="4">Testis</tissue>
    </source>
</reference>
<feature type="region of interest" description="Disordered" evidence="1">
    <location>
        <begin position="183"/>
        <end position="202"/>
    </location>
</feature>
<dbReference type="Proteomes" id="UP000727407">
    <property type="component" value="Unassembled WGS sequence"/>
</dbReference>
<keyword evidence="2" id="KW-0472">Membrane</keyword>